<comment type="function">
    <text evidence="7">SbcCD cleaves DNA hairpin structures. These structures can inhibit DNA replication and are intermediates in certain DNA recombination reactions. The complex acts as a 3'-&gt;5' double strand exonuclease that can open hairpins. It also has a 5' single-strand endonuclease activity.</text>
</comment>
<gene>
    <name evidence="7" type="primary">sbcD</name>
    <name evidence="10" type="ORF">SAMN04488700_2440</name>
</gene>
<dbReference type="PANTHER" id="PTHR30337:SF0">
    <property type="entry name" value="NUCLEASE SBCCD SUBUNIT D"/>
    <property type="match status" value="1"/>
</dbReference>
<evidence type="ECO:0000256" key="5">
    <source>
        <dbReference type="ARBA" id="ARBA00022801"/>
    </source>
</evidence>
<dbReference type="InterPro" id="IPR004843">
    <property type="entry name" value="Calcineurin-like_PHP"/>
</dbReference>
<dbReference type="AlphaFoldDB" id="A0A1X7NTY9"/>
<comment type="similarity">
    <text evidence="1 7">Belongs to the SbcD family.</text>
</comment>
<keyword evidence="7" id="KW-0235">DNA replication</keyword>
<keyword evidence="7" id="KW-0255">Endonuclease</keyword>
<keyword evidence="6 7" id="KW-0269">Exonuclease</keyword>
<dbReference type="SUPFAM" id="SSF56300">
    <property type="entry name" value="Metallo-dependent phosphatases"/>
    <property type="match status" value="1"/>
</dbReference>
<dbReference type="CDD" id="cd00840">
    <property type="entry name" value="MPP_Mre11_N"/>
    <property type="match status" value="1"/>
</dbReference>
<dbReference type="GO" id="GO:0006310">
    <property type="term" value="P:DNA recombination"/>
    <property type="evidence" value="ECO:0007669"/>
    <property type="project" value="UniProtKB-KW"/>
</dbReference>
<keyword evidence="4 7" id="KW-0540">Nuclease</keyword>
<protein>
    <recommendedName>
        <fullName evidence="3 7">Nuclease SbcCD subunit D</fullName>
    </recommendedName>
</protein>
<dbReference type="Pfam" id="PF12320">
    <property type="entry name" value="SbcD_C"/>
    <property type="match status" value="1"/>
</dbReference>
<accession>A0A1X7NTY9</accession>
<evidence type="ECO:0000256" key="1">
    <source>
        <dbReference type="ARBA" id="ARBA00010555"/>
    </source>
</evidence>
<dbReference type="GO" id="GO:0006260">
    <property type="term" value="P:DNA replication"/>
    <property type="evidence" value="ECO:0007669"/>
    <property type="project" value="UniProtKB-KW"/>
</dbReference>
<reference evidence="10 11" key="1">
    <citation type="submission" date="2017-04" db="EMBL/GenBank/DDBJ databases">
        <authorList>
            <person name="Afonso C.L."/>
            <person name="Miller P.J."/>
            <person name="Scott M.A."/>
            <person name="Spackman E."/>
            <person name="Goraichik I."/>
            <person name="Dimitrov K.M."/>
            <person name="Suarez D.L."/>
            <person name="Swayne D.E."/>
        </authorList>
    </citation>
    <scope>NUCLEOTIDE SEQUENCE [LARGE SCALE GENOMIC DNA]</scope>
    <source>
        <strain evidence="10 11">LMG26642</strain>
    </source>
</reference>
<dbReference type="NCBIfam" id="TIGR00619">
    <property type="entry name" value="sbcd"/>
    <property type="match status" value="1"/>
</dbReference>
<dbReference type="InterPro" id="IPR004593">
    <property type="entry name" value="SbcD"/>
</dbReference>
<proteinExistence type="inferred from homology"/>
<dbReference type="PANTHER" id="PTHR30337">
    <property type="entry name" value="COMPONENT OF ATP-DEPENDENT DSDNA EXONUCLEASE"/>
    <property type="match status" value="1"/>
</dbReference>
<dbReference type="OrthoDB" id="9773856at2"/>
<name>A0A1X7NTY9_9LACT</name>
<keyword evidence="7" id="KW-0233">DNA recombination</keyword>
<dbReference type="STRING" id="1073423.SAMN04488700_2440"/>
<feature type="domain" description="Calcineurin-like phosphoesterase" evidence="8">
    <location>
        <begin position="1"/>
        <end position="219"/>
    </location>
</feature>
<evidence type="ECO:0000259" key="9">
    <source>
        <dbReference type="Pfam" id="PF12320"/>
    </source>
</evidence>
<evidence type="ECO:0000256" key="2">
    <source>
        <dbReference type="ARBA" id="ARBA00011322"/>
    </source>
</evidence>
<evidence type="ECO:0000313" key="11">
    <source>
        <dbReference type="Proteomes" id="UP000193435"/>
    </source>
</evidence>
<sequence>MRILHTADWHIGKIVNEVSMLEDQEFFLEQLIEKLKNLDVDVLIMAGDLYDRAFPPKEAVTLVNTVLTRLIKEINIPVFIIAGNHDSNERVEYGASLFESSNLYIEGTVKEETRKVTIQDTNFYLLPFADHVYIRELLKDDSIKNLEDATRAQINKIKETMNKEETNIIIAHGFVINISEDSFETTDSERPLSIGTAEYVNVEMFEDFDYVALGHLHKPQKVKHDRIRYSGSILKYSKSETKQKKQVSLVTVEKGSVEIEPIYLKPLHDMRVVKGSFENLMTQKSDDYVFFELLDETFIMDAMNQLRRRFPNAMGLDYITKKNDNQVYQTGSQKSLKETPLEDLFSKFYQQVKQKELAADQKEIVESILHKLGGNNK</sequence>
<evidence type="ECO:0000256" key="7">
    <source>
        <dbReference type="RuleBase" id="RU363069"/>
    </source>
</evidence>
<feature type="domain" description="Nuclease SbcCD subunit D C-terminal" evidence="9">
    <location>
        <begin position="267"/>
        <end position="352"/>
    </location>
</feature>
<keyword evidence="11" id="KW-1185">Reference proteome</keyword>
<evidence type="ECO:0000259" key="8">
    <source>
        <dbReference type="Pfam" id="PF00149"/>
    </source>
</evidence>
<dbReference type="Gene3D" id="3.60.21.10">
    <property type="match status" value="1"/>
</dbReference>
<dbReference type="InterPro" id="IPR041796">
    <property type="entry name" value="Mre11_N"/>
</dbReference>
<dbReference type="Pfam" id="PF00149">
    <property type="entry name" value="Metallophos"/>
    <property type="match status" value="1"/>
</dbReference>
<dbReference type="InterPro" id="IPR050535">
    <property type="entry name" value="DNA_Repair-Maintenance_Comp"/>
</dbReference>
<evidence type="ECO:0000313" key="10">
    <source>
        <dbReference type="EMBL" id="SMH40885.1"/>
    </source>
</evidence>
<evidence type="ECO:0000256" key="3">
    <source>
        <dbReference type="ARBA" id="ARBA00013365"/>
    </source>
</evidence>
<dbReference type="RefSeq" id="WP_085560449.1">
    <property type="nucleotide sequence ID" value="NZ_FOAH01000015.1"/>
</dbReference>
<organism evidence="10 11">
    <name type="scientific">Carnobacterium iners</name>
    <dbReference type="NCBI Taxonomy" id="1073423"/>
    <lineage>
        <taxon>Bacteria</taxon>
        <taxon>Bacillati</taxon>
        <taxon>Bacillota</taxon>
        <taxon>Bacilli</taxon>
        <taxon>Lactobacillales</taxon>
        <taxon>Carnobacteriaceae</taxon>
        <taxon>Carnobacterium</taxon>
    </lineage>
</organism>
<dbReference type="EMBL" id="FXBJ01000002">
    <property type="protein sequence ID" value="SMH40885.1"/>
    <property type="molecule type" value="Genomic_DNA"/>
</dbReference>
<dbReference type="InterPro" id="IPR029052">
    <property type="entry name" value="Metallo-depent_PP-like"/>
</dbReference>
<dbReference type="Proteomes" id="UP000193435">
    <property type="component" value="Unassembled WGS sequence"/>
</dbReference>
<keyword evidence="5 7" id="KW-0378">Hydrolase</keyword>
<dbReference type="InterPro" id="IPR026843">
    <property type="entry name" value="SbcD_C"/>
</dbReference>
<dbReference type="GO" id="GO:0008408">
    <property type="term" value="F:3'-5' exonuclease activity"/>
    <property type="evidence" value="ECO:0007669"/>
    <property type="project" value="InterPro"/>
</dbReference>
<dbReference type="GO" id="GO:0004519">
    <property type="term" value="F:endonuclease activity"/>
    <property type="evidence" value="ECO:0007669"/>
    <property type="project" value="UniProtKB-KW"/>
</dbReference>
<comment type="subunit">
    <text evidence="2 7">Heterodimer of SbcC and SbcD.</text>
</comment>
<evidence type="ECO:0000256" key="6">
    <source>
        <dbReference type="ARBA" id="ARBA00022839"/>
    </source>
</evidence>
<evidence type="ECO:0000256" key="4">
    <source>
        <dbReference type="ARBA" id="ARBA00022722"/>
    </source>
</evidence>